<evidence type="ECO:0000313" key="2">
    <source>
        <dbReference type="EMBL" id="KYO46180.1"/>
    </source>
</evidence>
<accession>A0A151PB25</accession>
<sequence length="91" mass="10542">MREGQPQLDPHPKETRIPANEHPAHQLTCNLEAKSLSQQRTKLHKVTGISNDFLGREKINSDPLGTVDESCQHHFHLCNFLMSSRKDFRRR</sequence>
<evidence type="ECO:0000313" key="3">
    <source>
        <dbReference type="Proteomes" id="UP000050525"/>
    </source>
</evidence>
<reference evidence="2 3" key="1">
    <citation type="journal article" date="2012" name="Genome Biol.">
        <title>Sequencing three crocodilian genomes to illuminate the evolution of archosaurs and amniotes.</title>
        <authorList>
            <person name="St John J.A."/>
            <person name="Braun E.L."/>
            <person name="Isberg S.R."/>
            <person name="Miles L.G."/>
            <person name="Chong A.Y."/>
            <person name="Gongora J."/>
            <person name="Dalzell P."/>
            <person name="Moran C."/>
            <person name="Bed'hom B."/>
            <person name="Abzhanov A."/>
            <person name="Burgess S.C."/>
            <person name="Cooksey A.M."/>
            <person name="Castoe T.A."/>
            <person name="Crawford N.G."/>
            <person name="Densmore L.D."/>
            <person name="Drew J.C."/>
            <person name="Edwards S.V."/>
            <person name="Faircloth B.C."/>
            <person name="Fujita M.K."/>
            <person name="Greenwold M.J."/>
            <person name="Hoffmann F.G."/>
            <person name="Howard J.M."/>
            <person name="Iguchi T."/>
            <person name="Janes D.E."/>
            <person name="Khan S.Y."/>
            <person name="Kohno S."/>
            <person name="de Koning A.J."/>
            <person name="Lance S.L."/>
            <person name="McCarthy F.M."/>
            <person name="McCormack J.E."/>
            <person name="Merchant M.E."/>
            <person name="Peterson D.G."/>
            <person name="Pollock D.D."/>
            <person name="Pourmand N."/>
            <person name="Raney B.J."/>
            <person name="Roessler K.A."/>
            <person name="Sanford J.R."/>
            <person name="Sawyer R.H."/>
            <person name="Schmidt C.J."/>
            <person name="Triplett E.W."/>
            <person name="Tuberville T.D."/>
            <person name="Venegas-Anaya M."/>
            <person name="Howard J.T."/>
            <person name="Jarvis E.D."/>
            <person name="Guillette L.J.Jr."/>
            <person name="Glenn T.C."/>
            <person name="Green R.E."/>
            <person name="Ray D.A."/>
        </authorList>
    </citation>
    <scope>NUCLEOTIDE SEQUENCE [LARGE SCALE GENOMIC DNA]</scope>
    <source>
        <strain evidence="2">KSC_2009_1</strain>
    </source>
</reference>
<dbReference type="Proteomes" id="UP000050525">
    <property type="component" value="Unassembled WGS sequence"/>
</dbReference>
<protein>
    <submittedName>
        <fullName evidence="2">Uncharacterized protein</fullName>
    </submittedName>
</protein>
<dbReference type="AlphaFoldDB" id="A0A151PB25"/>
<keyword evidence="3" id="KW-1185">Reference proteome</keyword>
<comment type="caution">
    <text evidence="2">The sequence shown here is derived from an EMBL/GenBank/DDBJ whole genome shotgun (WGS) entry which is preliminary data.</text>
</comment>
<dbReference type="EMBL" id="AKHW03000533">
    <property type="protein sequence ID" value="KYO46180.1"/>
    <property type="molecule type" value="Genomic_DNA"/>
</dbReference>
<proteinExistence type="predicted"/>
<gene>
    <name evidence="2" type="ORF">Y1Q_0021728</name>
</gene>
<feature type="region of interest" description="Disordered" evidence="1">
    <location>
        <begin position="1"/>
        <end position="25"/>
    </location>
</feature>
<organism evidence="2 3">
    <name type="scientific">Alligator mississippiensis</name>
    <name type="common">American alligator</name>
    <dbReference type="NCBI Taxonomy" id="8496"/>
    <lineage>
        <taxon>Eukaryota</taxon>
        <taxon>Metazoa</taxon>
        <taxon>Chordata</taxon>
        <taxon>Craniata</taxon>
        <taxon>Vertebrata</taxon>
        <taxon>Euteleostomi</taxon>
        <taxon>Archelosauria</taxon>
        <taxon>Archosauria</taxon>
        <taxon>Crocodylia</taxon>
        <taxon>Alligatoridae</taxon>
        <taxon>Alligatorinae</taxon>
        <taxon>Alligator</taxon>
    </lineage>
</organism>
<name>A0A151PB25_ALLMI</name>
<evidence type="ECO:0000256" key="1">
    <source>
        <dbReference type="SAM" id="MobiDB-lite"/>
    </source>
</evidence>